<keyword evidence="2" id="KW-1185">Reference proteome</keyword>
<dbReference type="EMBL" id="CP038852">
    <property type="protein sequence ID" value="QIZ21572.1"/>
    <property type="molecule type" value="Genomic_DNA"/>
</dbReference>
<protein>
    <submittedName>
        <fullName evidence="1">Uncharacterized protein</fullName>
    </submittedName>
</protein>
<dbReference type="KEGG" id="peg:E5R92_07230"/>
<dbReference type="Proteomes" id="UP000501094">
    <property type="component" value="Chromosome"/>
</dbReference>
<name>A0A6H1Q3Q6_9PROT</name>
<evidence type="ECO:0000313" key="2">
    <source>
        <dbReference type="Proteomes" id="UP000501094"/>
    </source>
</evidence>
<gene>
    <name evidence="1" type="ORF">E5R92_07230</name>
</gene>
<accession>A0A6H1Q3Q6</accession>
<dbReference type="RefSeq" id="WP_168607430.1">
    <property type="nucleotide sequence ID" value="NZ_CP038852.1"/>
</dbReference>
<organism evidence="1 2">
    <name type="scientific">Candidatus Pelagibacter giovannonii</name>
    <dbReference type="NCBI Taxonomy" id="2563896"/>
    <lineage>
        <taxon>Bacteria</taxon>
        <taxon>Pseudomonadati</taxon>
        <taxon>Pseudomonadota</taxon>
        <taxon>Alphaproteobacteria</taxon>
        <taxon>Candidatus Pelagibacterales</taxon>
        <taxon>Candidatus Pelagibacteraceae</taxon>
        <taxon>Candidatus Pelagibacter</taxon>
    </lineage>
</organism>
<sequence length="72" mass="8446">MKYILILYVCSYATETPKCNNESITGAFDKWSACINQGYKQSHFYLNELYQEDFEDEKLAIRFSCEEQGEPT</sequence>
<proteinExistence type="predicted"/>
<evidence type="ECO:0000313" key="1">
    <source>
        <dbReference type="EMBL" id="QIZ21572.1"/>
    </source>
</evidence>
<reference evidence="1 2" key="1">
    <citation type="journal article" date="2020" name="Nat. Microbiol.">
        <title>Lysogenic host-virus interactions in SAR11 marine bacteria.</title>
        <authorList>
            <person name="Morris R.M."/>
            <person name="Cain K.R."/>
            <person name="Hvorecny K.L."/>
            <person name="Kollman J.M."/>
        </authorList>
    </citation>
    <scope>NUCLEOTIDE SEQUENCE [LARGE SCALE GENOMIC DNA]</scope>
    <source>
        <strain evidence="1 2">NP1</strain>
    </source>
</reference>
<dbReference type="AlphaFoldDB" id="A0A6H1Q3Q6"/>